<dbReference type="EMBL" id="PDLO01000001">
    <property type="protein sequence ID" value="PHL00121.1"/>
    <property type="molecule type" value="Genomic_DNA"/>
</dbReference>
<evidence type="ECO:0000256" key="1">
    <source>
        <dbReference type="SAM" id="Phobius"/>
    </source>
</evidence>
<evidence type="ECO:0000313" key="3">
    <source>
        <dbReference type="Proteomes" id="UP000226437"/>
    </source>
</evidence>
<keyword evidence="1" id="KW-0472">Membrane</keyword>
<evidence type="ECO:0000313" key="2">
    <source>
        <dbReference type="EMBL" id="PHL00121.1"/>
    </source>
</evidence>
<feature type="transmembrane region" description="Helical" evidence="1">
    <location>
        <begin position="44"/>
        <end position="64"/>
    </location>
</feature>
<keyword evidence="1" id="KW-0812">Transmembrane</keyword>
<keyword evidence="1" id="KW-1133">Transmembrane helix</keyword>
<comment type="caution">
    <text evidence="2">The sequence shown here is derived from an EMBL/GenBank/DDBJ whole genome shotgun (WGS) entry which is preliminary data.</text>
</comment>
<gene>
    <name evidence="2" type="ORF">CGL56_03505</name>
</gene>
<feature type="transmembrane region" description="Helical" evidence="1">
    <location>
        <begin position="12"/>
        <end position="32"/>
    </location>
</feature>
<dbReference type="RefSeq" id="WP_099105099.1">
    <property type="nucleotide sequence ID" value="NZ_JAATJF010000001.1"/>
</dbReference>
<dbReference type="Proteomes" id="UP000226437">
    <property type="component" value="Unassembled WGS sequence"/>
</dbReference>
<name>A0A2G0CJM1_9BACT</name>
<protein>
    <submittedName>
        <fullName evidence="2">Uncharacterized protein</fullName>
    </submittedName>
</protein>
<reference evidence="2 3" key="1">
    <citation type="submission" date="2017-10" db="EMBL/GenBank/DDBJ databases">
        <title>The draft genome sequence of Lewinella marina KCTC 32374.</title>
        <authorList>
            <person name="Wang K."/>
        </authorList>
    </citation>
    <scope>NUCLEOTIDE SEQUENCE [LARGE SCALE GENOMIC DNA]</scope>
    <source>
        <strain evidence="2 3">MKG-38</strain>
    </source>
</reference>
<sequence length="72" mass="7903">MAVLRYLGKIVCYLIAGVLAWVLTFSLVATGLEHGYGFDDVQCTFWASRVASAAKLLVVGYGFVVRDETRKS</sequence>
<keyword evidence="3" id="KW-1185">Reference proteome</keyword>
<proteinExistence type="predicted"/>
<accession>A0A2G0CJM1</accession>
<organism evidence="2 3">
    <name type="scientific">Neolewinella marina</name>
    <dbReference type="NCBI Taxonomy" id="438751"/>
    <lineage>
        <taxon>Bacteria</taxon>
        <taxon>Pseudomonadati</taxon>
        <taxon>Bacteroidota</taxon>
        <taxon>Saprospiria</taxon>
        <taxon>Saprospirales</taxon>
        <taxon>Lewinellaceae</taxon>
        <taxon>Neolewinella</taxon>
    </lineage>
</organism>
<dbReference type="AlphaFoldDB" id="A0A2G0CJM1"/>